<comment type="cofactor">
    <cofactor evidence="1">
        <name>Fe cation</name>
        <dbReference type="ChEBI" id="CHEBI:24875"/>
    </cofactor>
</comment>
<keyword evidence="4" id="KW-0560">Oxidoreductase</keyword>
<dbReference type="PRINTS" id="PR00090">
    <property type="entry name" value="RNGDIOXGNASE"/>
</dbReference>
<keyword evidence="3" id="KW-0479">Metal-binding</keyword>
<feature type="domain" description="Rieske" evidence="7">
    <location>
        <begin position="57"/>
        <end position="165"/>
    </location>
</feature>
<dbReference type="Pfam" id="PF00355">
    <property type="entry name" value="Rieske"/>
    <property type="match status" value="1"/>
</dbReference>
<dbReference type="AlphaFoldDB" id="A0A0N9UXJ3"/>
<dbReference type="InterPro" id="IPR015879">
    <property type="entry name" value="Ring_hydroxy_dOase_asu_C_dom"/>
</dbReference>
<dbReference type="KEGG" id="smag:AN936_15325"/>
<dbReference type="GO" id="GO:0051537">
    <property type="term" value="F:2 iron, 2 sulfur cluster binding"/>
    <property type="evidence" value="ECO:0007669"/>
    <property type="project" value="UniProtKB-KW"/>
</dbReference>
<dbReference type="Gene3D" id="2.102.10.10">
    <property type="entry name" value="Rieske [2Fe-2S] iron-sulphur domain"/>
    <property type="match status" value="1"/>
</dbReference>
<keyword evidence="6" id="KW-0411">Iron-sulfur</keyword>
<evidence type="ECO:0000256" key="5">
    <source>
        <dbReference type="ARBA" id="ARBA00023004"/>
    </source>
</evidence>
<organism evidence="8 9">
    <name type="scientific">Sphingopyxis macrogoltabida</name>
    <name type="common">Sphingomonas macrogoltabidus</name>
    <dbReference type="NCBI Taxonomy" id="33050"/>
    <lineage>
        <taxon>Bacteria</taxon>
        <taxon>Pseudomonadati</taxon>
        <taxon>Pseudomonadota</taxon>
        <taxon>Alphaproteobacteria</taxon>
        <taxon>Sphingomonadales</taxon>
        <taxon>Sphingomonadaceae</taxon>
        <taxon>Sphingopyxis</taxon>
    </lineage>
</organism>
<evidence type="ECO:0000313" key="9">
    <source>
        <dbReference type="Proteomes" id="UP000058074"/>
    </source>
</evidence>
<dbReference type="PANTHER" id="PTHR43756">
    <property type="entry name" value="CHOLINE MONOOXYGENASE, CHLOROPLASTIC"/>
    <property type="match status" value="1"/>
</dbReference>
<dbReference type="InterPro" id="IPR001663">
    <property type="entry name" value="Rng_hydr_dOase-A"/>
</dbReference>
<evidence type="ECO:0000256" key="6">
    <source>
        <dbReference type="ARBA" id="ARBA00023014"/>
    </source>
</evidence>
<dbReference type="Gene3D" id="3.90.380.10">
    <property type="entry name" value="Naphthalene 1,2-dioxygenase Alpha Subunit, Chain A, domain 1"/>
    <property type="match status" value="1"/>
</dbReference>
<dbReference type="GO" id="GO:0005506">
    <property type="term" value="F:iron ion binding"/>
    <property type="evidence" value="ECO:0007669"/>
    <property type="project" value="InterPro"/>
</dbReference>
<evidence type="ECO:0000256" key="1">
    <source>
        <dbReference type="ARBA" id="ARBA00001962"/>
    </source>
</evidence>
<dbReference type="OrthoDB" id="7458380at2"/>
<name>A0A0N9UXJ3_SPHMC</name>
<dbReference type="GO" id="GO:0016491">
    <property type="term" value="F:oxidoreductase activity"/>
    <property type="evidence" value="ECO:0007669"/>
    <property type="project" value="UniProtKB-KW"/>
</dbReference>
<accession>A0A0N9UXJ3</accession>
<dbReference type="Pfam" id="PF00848">
    <property type="entry name" value="Ring_hydroxyl_A"/>
    <property type="match status" value="1"/>
</dbReference>
<dbReference type="Proteomes" id="UP000058074">
    <property type="component" value="Chromosome"/>
</dbReference>
<evidence type="ECO:0000259" key="7">
    <source>
        <dbReference type="PROSITE" id="PS51296"/>
    </source>
</evidence>
<dbReference type="PANTHER" id="PTHR43756:SF5">
    <property type="entry name" value="CHOLINE MONOOXYGENASE, CHLOROPLASTIC"/>
    <property type="match status" value="1"/>
</dbReference>
<dbReference type="SUPFAM" id="SSF55961">
    <property type="entry name" value="Bet v1-like"/>
    <property type="match status" value="1"/>
</dbReference>
<sequence>MYLSPEHNRQVAEKLFRHIRDNSTDMIEETYEYPLSVYSDPNIAVAEREKIFEHYPMMALHSSQLPESGSYVTVKLNRSEALVTRGKDGQVRAFLNMCRHRGATLVAEAEGKQGRFSCPYHGWTYTNEGELIGLTFKQTLGLTLPCRERNLIALPCEERHGFVWIVENPEGSIDVAAHLGPVMDGVLANYGLDRQYFYREAFFEFDQNWKIMVDGLTDGYHVQWVHGPTIRPYFYMNMMARVEGTGDHAVTTTPRRKIDEILDSEPGEHDLDPYVVYGNMVFPNVSIQLHPHHAEFWTMYQDVHDPGRSRVHLRFLTPKAPGDYDEKGQTILAKNWDIAEAAILNEDVPIGDSIQRSANMPNTGTMLLAHNEVINQQFHRSYDRVMAGPSVVPIQARAARG</sequence>
<dbReference type="PROSITE" id="PS51296">
    <property type="entry name" value="RIESKE"/>
    <property type="match status" value="1"/>
</dbReference>
<evidence type="ECO:0000256" key="2">
    <source>
        <dbReference type="ARBA" id="ARBA00022714"/>
    </source>
</evidence>
<dbReference type="InterPro" id="IPR017941">
    <property type="entry name" value="Rieske_2Fe-2S"/>
</dbReference>
<dbReference type="InterPro" id="IPR036922">
    <property type="entry name" value="Rieske_2Fe-2S_sf"/>
</dbReference>
<keyword evidence="5" id="KW-0408">Iron</keyword>
<protein>
    <recommendedName>
        <fullName evidence="7">Rieske domain-containing protein</fullName>
    </recommendedName>
</protein>
<evidence type="ECO:0000313" key="8">
    <source>
        <dbReference type="EMBL" id="ALH81674.1"/>
    </source>
</evidence>
<dbReference type="RefSeq" id="WP_054588828.1">
    <property type="nucleotide sequence ID" value="NZ_CP012700.1"/>
</dbReference>
<proteinExistence type="predicted"/>
<reference evidence="8 9" key="1">
    <citation type="journal article" date="2015" name="Genome Announc.">
        <title>Complete Genome Sequence of Polypropylene Glycol- and Polyethylene Glycol-Degrading Sphingopyxis macrogoltabida Strain EY-1.</title>
        <authorList>
            <person name="Ohtsubo Y."/>
            <person name="Nagata Y."/>
            <person name="Numata M."/>
            <person name="Tsuchikane K."/>
            <person name="Hosoyama A."/>
            <person name="Yamazoe A."/>
            <person name="Tsuda M."/>
            <person name="Fujita N."/>
            <person name="Kawai F."/>
        </authorList>
    </citation>
    <scope>NUCLEOTIDE SEQUENCE [LARGE SCALE GENOMIC DNA]</scope>
    <source>
        <strain evidence="8 9">EY-1</strain>
    </source>
</reference>
<keyword evidence="2" id="KW-0001">2Fe-2S</keyword>
<gene>
    <name evidence="8" type="ORF">AN936_15325</name>
</gene>
<dbReference type="EMBL" id="CP012700">
    <property type="protein sequence ID" value="ALH81674.1"/>
    <property type="molecule type" value="Genomic_DNA"/>
</dbReference>
<dbReference type="SUPFAM" id="SSF50022">
    <property type="entry name" value="ISP domain"/>
    <property type="match status" value="1"/>
</dbReference>
<dbReference type="CDD" id="cd03469">
    <property type="entry name" value="Rieske_RO_Alpha_N"/>
    <property type="match status" value="1"/>
</dbReference>
<evidence type="ECO:0000256" key="4">
    <source>
        <dbReference type="ARBA" id="ARBA00023002"/>
    </source>
</evidence>
<dbReference type="PATRIC" id="fig|33050.5.peg.3178"/>
<evidence type="ECO:0000256" key="3">
    <source>
        <dbReference type="ARBA" id="ARBA00022723"/>
    </source>
</evidence>